<evidence type="ECO:0000256" key="1">
    <source>
        <dbReference type="SAM" id="Phobius"/>
    </source>
</evidence>
<organism evidence="2 3">
    <name type="scientific">Candidatus Acidifodinimicrobium mancum</name>
    <dbReference type="NCBI Taxonomy" id="2898728"/>
    <lineage>
        <taxon>Archaea</taxon>
        <taxon>Candidatus Parvarchaeota</taxon>
        <taxon>Candidatus Acidifodinimicrobiaceae</taxon>
        <taxon>Candidatus Acidifodinimicrobium</taxon>
    </lineage>
</organism>
<feature type="transmembrane region" description="Helical" evidence="1">
    <location>
        <begin position="6"/>
        <end position="27"/>
    </location>
</feature>
<protein>
    <submittedName>
        <fullName evidence="2">Uncharacterized protein</fullName>
    </submittedName>
</protein>
<feature type="transmembrane region" description="Helical" evidence="1">
    <location>
        <begin position="39"/>
        <end position="59"/>
    </location>
</feature>
<dbReference type="EMBL" id="JADFAR010000003">
    <property type="protein sequence ID" value="MBE5728269.1"/>
    <property type="molecule type" value="Genomic_DNA"/>
</dbReference>
<proteinExistence type="predicted"/>
<sequence>MAAIYVETAMILIVALSFPLSYIVAEYSEKEIKNLTKKFTDRIFIPVFAAELALFALVMSLLNPLIYTVSAALVIFNLFIFALYFARKWDFARSILFFLMFIIIEFVIAIIV</sequence>
<keyword evidence="1" id="KW-0812">Transmembrane</keyword>
<accession>A0A8T3UV79</accession>
<comment type="caution">
    <text evidence="2">The sequence shown here is derived from an EMBL/GenBank/DDBJ whole genome shotgun (WGS) entry which is preliminary data.</text>
</comment>
<reference evidence="2 3" key="1">
    <citation type="submission" date="2020-09" db="EMBL/GenBank/DDBJ databases">
        <title>Genomic characterization of a novel Parvarchaeota family in acid mine drainage sediments.</title>
        <authorList>
            <person name="Luo Z.-H."/>
        </authorList>
    </citation>
    <scope>NUCLEOTIDE SEQUENCE [LARGE SCALE GENOMIC DNA]</scope>
    <source>
        <strain evidence="2">MAS1_bins.189</strain>
    </source>
</reference>
<feature type="transmembrane region" description="Helical" evidence="1">
    <location>
        <begin position="91"/>
        <end position="111"/>
    </location>
</feature>
<keyword evidence="1" id="KW-0472">Membrane</keyword>
<name>A0A8T3UV79_9ARCH</name>
<keyword evidence="1" id="KW-1133">Transmembrane helix</keyword>
<evidence type="ECO:0000313" key="3">
    <source>
        <dbReference type="Proteomes" id="UP000718571"/>
    </source>
</evidence>
<evidence type="ECO:0000313" key="2">
    <source>
        <dbReference type="EMBL" id="MBE5728269.1"/>
    </source>
</evidence>
<gene>
    <name evidence="2" type="ORF">IHE51_00180</name>
</gene>
<dbReference type="AlphaFoldDB" id="A0A8T3UV79"/>
<feature type="transmembrane region" description="Helical" evidence="1">
    <location>
        <begin position="65"/>
        <end position="84"/>
    </location>
</feature>
<dbReference type="Proteomes" id="UP000718571">
    <property type="component" value="Unassembled WGS sequence"/>
</dbReference>